<accession>A0ABR9DSE8</accession>
<keyword evidence="3" id="KW-1185">Reference proteome</keyword>
<dbReference type="RefSeq" id="WP_192280996.1">
    <property type="nucleotide sequence ID" value="NZ_JACZDF010000006.1"/>
</dbReference>
<protein>
    <recommendedName>
        <fullName evidence="4">RAMA domain-containing protein</fullName>
    </recommendedName>
</protein>
<dbReference type="EMBL" id="JACZDF010000006">
    <property type="protein sequence ID" value="MBD9700057.1"/>
    <property type="molecule type" value="Genomic_DNA"/>
</dbReference>
<evidence type="ECO:0000313" key="3">
    <source>
        <dbReference type="Proteomes" id="UP000642107"/>
    </source>
</evidence>
<reference evidence="2 3" key="1">
    <citation type="submission" date="2020-09" db="EMBL/GenBank/DDBJ databases">
        <title>Flavimobilis rhizosphaerae sp. nov., isolated from rhizosphere soil of Spartina alterniflora.</title>
        <authorList>
            <person name="Hanqin C."/>
        </authorList>
    </citation>
    <scope>NUCLEOTIDE SEQUENCE [LARGE SCALE GENOMIC DNA]</scope>
    <source>
        <strain evidence="2 3">GY 10621</strain>
    </source>
</reference>
<proteinExistence type="predicted"/>
<feature type="compositionally biased region" description="Low complexity" evidence="1">
    <location>
        <begin position="78"/>
        <end position="88"/>
    </location>
</feature>
<evidence type="ECO:0000256" key="1">
    <source>
        <dbReference type="SAM" id="MobiDB-lite"/>
    </source>
</evidence>
<comment type="caution">
    <text evidence="2">The sequence shown here is derived from an EMBL/GenBank/DDBJ whole genome shotgun (WGS) entry which is preliminary data.</text>
</comment>
<name>A0ABR9DSE8_9MICO</name>
<sequence>MTVLPTFDTSLSDKQRRTVAHHADELLKDLDKNVVPSLHRHVLEAALARLVGSSAPASADKAVSATAPSPTPPPPAAALPSDDLATSDPAAPSVDPDLVWMLSAGVLTAGEELRGPNDAADERAVVTAAGSVVRQGTTHPGPSAAATAAVGYQRNGWLFWHVVKDGTPTSLAVLRSRLRGRSQLRRR</sequence>
<organism evidence="2 3">
    <name type="scientific">Flavimobilis rhizosphaerae</name>
    <dbReference type="NCBI Taxonomy" id="2775421"/>
    <lineage>
        <taxon>Bacteria</taxon>
        <taxon>Bacillati</taxon>
        <taxon>Actinomycetota</taxon>
        <taxon>Actinomycetes</taxon>
        <taxon>Micrococcales</taxon>
        <taxon>Jonesiaceae</taxon>
        <taxon>Flavimobilis</taxon>
    </lineage>
</organism>
<feature type="region of interest" description="Disordered" evidence="1">
    <location>
        <begin position="61"/>
        <end position="92"/>
    </location>
</feature>
<gene>
    <name evidence="2" type="ORF">IGS67_11230</name>
</gene>
<dbReference type="Proteomes" id="UP000642107">
    <property type="component" value="Unassembled WGS sequence"/>
</dbReference>
<evidence type="ECO:0008006" key="4">
    <source>
        <dbReference type="Google" id="ProtNLM"/>
    </source>
</evidence>
<evidence type="ECO:0000313" key="2">
    <source>
        <dbReference type="EMBL" id="MBD9700057.1"/>
    </source>
</evidence>